<name>A0A9P0ICR0_SPOLI</name>
<gene>
    <name evidence="3" type="ORF">SPLIT_LOCUS9692</name>
</gene>
<keyword evidence="2" id="KW-0732">Signal</keyword>
<keyword evidence="4" id="KW-1185">Reference proteome</keyword>
<organism evidence="3 4">
    <name type="scientific">Spodoptera littoralis</name>
    <name type="common">Egyptian cotton leafworm</name>
    <dbReference type="NCBI Taxonomy" id="7109"/>
    <lineage>
        <taxon>Eukaryota</taxon>
        <taxon>Metazoa</taxon>
        <taxon>Ecdysozoa</taxon>
        <taxon>Arthropoda</taxon>
        <taxon>Hexapoda</taxon>
        <taxon>Insecta</taxon>
        <taxon>Pterygota</taxon>
        <taxon>Neoptera</taxon>
        <taxon>Endopterygota</taxon>
        <taxon>Lepidoptera</taxon>
        <taxon>Glossata</taxon>
        <taxon>Ditrysia</taxon>
        <taxon>Noctuoidea</taxon>
        <taxon>Noctuidae</taxon>
        <taxon>Amphipyrinae</taxon>
        <taxon>Spodoptera</taxon>
    </lineage>
</organism>
<feature type="chain" id="PRO_5040141282" description="Secreted protein" evidence="2">
    <location>
        <begin position="21"/>
        <end position="136"/>
    </location>
</feature>
<evidence type="ECO:0000256" key="1">
    <source>
        <dbReference type="SAM" id="MobiDB-lite"/>
    </source>
</evidence>
<dbReference type="EMBL" id="LR824535">
    <property type="protein sequence ID" value="CAH1644338.1"/>
    <property type="molecule type" value="Genomic_DNA"/>
</dbReference>
<evidence type="ECO:0000313" key="4">
    <source>
        <dbReference type="Proteomes" id="UP001153321"/>
    </source>
</evidence>
<reference evidence="3" key="1">
    <citation type="submission" date="2022-02" db="EMBL/GenBank/DDBJ databases">
        <authorList>
            <person name="King R."/>
        </authorList>
    </citation>
    <scope>NUCLEOTIDE SEQUENCE</scope>
</reference>
<evidence type="ECO:0000313" key="3">
    <source>
        <dbReference type="EMBL" id="CAH1644338.1"/>
    </source>
</evidence>
<evidence type="ECO:0008006" key="5">
    <source>
        <dbReference type="Google" id="ProtNLM"/>
    </source>
</evidence>
<dbReference type="AlphaFoldDB" id="A0A9P0ICR0"/>
<accession>A0A9P0ICR0</accession>
<proteinExistence type="predicted"/>
<protein>
    <recommendedName>
        <fullName evidence="5">Secreted protein</fullName>
    </recommendedName>
</protein>
<dbReference type="Proteomes" id="UP001153321">
    <property type="component" value="Chromosome 4"/>
</dbReference>
<feature type="signal peptide" evidence="2">
    <location>
        <begin position="1"/>
        <end position="20"/>
    </location>
</feature>
<feature type="region of interest" description="Disordered" evidence="1">
    <location>
        <begin position="53"/>
        <end position="75"/>
    </location>
</feature>
<evidence type="ECO:0000256" key="2">
    <source>
        <dbReference type="SAM" id="SignalP"/>
    </source>
</evidence>
<sequence>MKFPVCISFVFVNILNTVSPICDGLGTHWNVTTRGSFSCVLNKRSATFDTGAVSGPSYGDVRRPRRRHRRPPPNTNDILHTISTTFFTEQDAKTLHLHGIIESTHMEQHSQRKLITCMFTAETFKSDDKSKCFKAL</sequence>